<feature type="transmembrane region" description="Helical" evidence="2">
    <location>
        <begin position="31"/>
        <end position="51"/>
    </location>
</feature>
<accession>C4FAR6</accession>
<feature type="region of interest" description="Disordered" evidence="1">
    <location>
        <begin position="77"/>
        <end position="99"/>
    </location>
</feature>
<evidence type="ECO:0000256" key="1">
    <source>
        <dbReference type="SAM" id="MobiDB-lite"/>
    </source>
</evidence>
<dbReference type="RefSeq" id="WP_006723379.1">
    <property type="nucleotide sequence ID" value="NZ_GG692710.1"/>
</dbReference>
<reference evidence="3 4" key="1">
    <citation type="submission" date="2009-04" db="EMBL/GenBank/DDBJ databases">
        <authorList>
            <person name="Weinstock G."/>
            <person name="Sodergren E."/>
            <person name="Clifton S."/>
            <person name="Fulton L."/>
            <person name="Fulton B."/>
            <person name="Courtney L."/>
            <person name="Fronick C."/>
            <person name="Harrison M."/>
            <person name="Strong C."/>
            <person name="Farmer C."/>
            <person name="Delahaunty K."/>
            <person name="Markovic C."/>
            <person name="Hall O."/>
            <person name="Minx P."/>
            <person name="Tomlinson C."/>
            <person name="Mitreva M."/>
            <person name="Nelson J."/>
            <person name="Hou S."/>
            <person name="Wollam A."/>
            <person name="Pepin K.H."/>
            <person name="Johnson M."/>
            <person name="Bhonagiri V."/>
            <person name="Nash W.E."/>
            <person name="Warren W."/>
            <person name="Chinwalla A."/>
            <person name="Mardis E.R."/>
            <person name="Wilson R.K."/>
        </authorList>
    </citation>
    <scope>NUCLEOTIDE SEQUENCE [LARGE SCALE GENOMIC DNA]</scope>
    <source>
        <strain evidence="3 4">DSM 13280</strain>
    </source>
</reference>
<dbReference type="STRING" id="521003.COLINT_03161"/>
<evidence type="ECO:0000313" key="4">
    <source>
        <dbReference type="Proteomes" id="UP000003295"/>
    </source>
</evidence>
<proteinExistence type="predicted"/>
<dbReference type="EMBL" id="ABXH02000021">
    <property type="protein sequence ID" value="EEP44102.1"/>
    <property type="molecule type" value="Genomic_DNA"/>
</dbReference>
<keyword evidence="2" id="KW-0472">Membrane</keyword>
<evidence type="ECO:0000313" key="3">
    <source>
        <dbReference type="EMBL" id="EEP44102.1"/>
    </source>
</evidence>
<keyword evidence="2" id="KW-0812">Transmembrane</keyword>
<protein>
    <submittedName>
        <fullName evidence="3">Uncharacterized protein</fullName>
    </submittedName>
</protein>
<dbReference type="AlphaFoldDB" id="C4FAR6"/>
<sequence>GTLALAAGSALVLALVSHVSFLGVIGRSPLLAALFLAVAAAWCPLVLEYAITALPRPFGAPVAGLPHMVAQRSIMGEGPDAHASLPEDTEVPDAAEARE</sequence>
<dbReference type="Proteomes" id="UP000003295">
    <property type="component" value="Unassembled WGS sequence"/>
</dbReference>
<evidence type="ECO:0000256" key="2">
    <source>
        <dbReference type="SAM" id="Phobius"/>
    </source>
</evidence>
<organism evidence="3 4">
    <name type="scientific">Collinsella intestinalis DSM 13280</name>
    <dbReference type="NCBI Taxonomy" id="521003"/>
    <lineage>
        <taxon>Bacteria</taxon>
        <taxon>Bacillati</taxon>
        <taxon>Actinomycetota</taxon>
        <taxon>Coriobacteriia</taxon>
        <taxon>Coriobacteriales</taxon>
        <taxon>Coriobacteriaceae</taxon>
        <taxon>Collinsella</taxon>
    </lineage>
</organism>
<name>C4FAR6_9ACTN</name>
<comment type="caution">
    <text evidence="3">The sequence shown here is derived from an EMBL/GenBank/DDBJ whole genome shotgun (WGS) entry which is preliminary data.</text>
</comment>
<feature type="non-terminal residue" evidence="3">
    <location>
        <position position="1"/>
    </location>
</feature>
<keyword evidence="2" id="KW-1133">Transmembrane helix</keyword>
<dbReference type="HOGENOM" id="CLU_2325566_0_0_11"/>
<gene>
    <name evidence="3" type="ORF">COLINT_03161</name>
</gene>